<organism evidence="1 2">
    <name type="scientific">Emergomyces africanus</name>
    <dbReference type="NCBI Taxonomy" id="1955775"/>
    <lineage>
        <taxon>Eukaryota</taxon>
        <taxon>Fungi</taxon>
        <taxon>Dikarya</taxon>
        <taxon>Ascomycota</taxon>
        <taxon>Pezizomycotina</taxon>
        <taxon>Eurotiomycetes</taxon>
        <taxon>Eurotiomycetidae</taxon>
        <taxon>Onygenales</taxon>
        <taxon>Ajellomycetaceae</taxon>
        <taxon>Emergomyces</taxon>
    </lineage>
</organism>
<proteinExistence type="predicted"/>
<dbReference type="AlphaFoldDB" id="A0A1B7P213"/>
<dbReference type="OrthoDB" id="4188133at2759"/>
<accession>A0A1B7P213</accession>
<dbReference type="Proteomes" id="UP000091918">
    <property type="component" value="Unassembled WGS sequence"/>
</dbReference>
<comment type="caution">
    <text evidence="1">The sequence shown here is derived from an EMBL/GenBank/DDBJ whole genome shotgun (WGS) entry which is preliminary data.</text>
</comment>
<protein>
    <submittedName>
        <fullName evidence="1">Uncharacterized protein</fullName>
    </submittedName>
</protein>
<keyword evidence="2" id="KW-1185">Reference proteome</keyword>
<dbReference type="EMBL" id="LGUA01000219">
    <property type="protein sequence ID" value="OAX83071.1"/>
    <property type="molecule type" value="Genomic_DNA"/>
</dbReference>
<evidence type="ECO:0000313" key="1">
    <source>
        <dbReference type="EMBL" id="OAX83071.1"/>
    </source>
</evidence>
<evidence type="ECO:0000313" key="2">
    <source>
        <dbReference type="Proteomes" id="UP000091918"/>
    </source>
</evidence>
<sequence>MIYDPNSSEEQMTSNNLRAAIELYHKGEHPGFRRFIQDGKVGDIQDVECGFPLVGRRICSTAVSNVGPDLSFEPSEILEPE</sequence>
<gene>
    <name evidence="1" type="ORF">ACJ72_02575</name>
</gene>
<reference evidence="1 2" key="1">
    <citation type="submission" date="2015-07" db="EMBL/GenBank/DDBJ databases">
        <title>Emmonsia species relationships and genome sequence.</title>
        <authorList>
            <person name="Cuomo C.A."/>
            <person name="Schwartz I.S."/>
            <person name="Kenyon C."/>
            <person name="de Hoog G.S."/>
            <person name="Govender N.P."/>
            <person name="Botha A."/>
            <person name="Moreno L."/>
            <person name="de Vries M."/>
            <person name="Munoz J.F."/>
            <person name="Stielow J.B."/>
        </authorList>
    </citation>
    <scope>NUCLEOTIDE SEQUENCE [LARGE SCALE GENOMIC DNA]</scope>
    <source>
        <strain evidence="1 2">CBS 136260</strain>
    </source>
</reference>
<name>A0A1B7P213_9EURO</name>